<protein>
    <recommendedName>
        <fullName evidence="4 16">Very-long-chain (3R)-3-hydroxyacyl-CoA dehydratase</fullName>
        <ecNumber evidence="4 16">4.2.1.134</ecNumber>
    </recommendedName>
</protein>
<evidence type="ECO:0000256" key="10">
    <source>
        <dbReference type="ARBA" id="ARBA00023054"/>
    </source>
</evidence>
<keyword evidence="14 16" id="KW-0456">Lyase</keyword>
<comment type="function">
    <text evidence="16">Catalyzes the third of the four reactions of the long-chain fatty acids elongation cycle. This endoplasmic reticulum-bound enzymatic process, allows the addition of two carbons to the chain of long- and very long-chain fatty acids/VLCFAs per cycle. This enzyme catalyzes the dehydration of the 3-hydroxyacyl-CoA intermediate into trans-2,3-enoyl-CoA, within each cycle of fatty acid elongation. Thereby, it participates to the production of VLCFAs of different chain lengths that are involved in multiple biological processes as precursors of membrane lipids and lipid mediators.</text>
</comment>
<keyword evidence="7 16" id="KW-0256">Endoplasmic reticulum</keyword>
<keyword evidence="11 16" id="KW-0443">Lipid metabolism</keyword>
<feature type="transmembrane region" description="Helical" evidence="16">
    <location>
        <begin position="152"/>
        <end position="174"/>
    </location>
</feature>
<evidence type="ECO:0000256" key="6">
    <source>
        <dbReference type="ARBA" id="ARBA00022692"/>
    </source>
</evidence>
<comment type="similarity">
    <text evidence="15">Belongs to the p23/wos2 family.</text>
</comment>
<keyword evidence="12 16" id="KW-0472">Membrane</keyword>
<sequence length="369" mass="43972">MLCPFVYWGQNSETINLRIDLKNVENPSIDLSEKELKFVGNGVGAKGHNTYTVNISFYEPILPKQSFFKHNERQIDFILKKSEFKIWPRLFNAQMKPIWLKVDFDKFHTGDTEDEADNEFRTRENIFKDLRDKNFGRRKKSQRLTPEEFRKVYLFLYNLFQFVGFVYILVVLTIRYAKDGSESVRSSYKALSGVMKVLHLIQVLEIIHPLIRYTSGSVLFTSLHLINRLIFIFVMIDGEPRMQMKPVVLYLFLLYTTLEIIRYPYYMFKVCDVNISLLAWLHHTAWIPLFPMIFFSEAAVLFRNISYFEETEKFSLFLPNAANFSFYLPHLIRIYLLTIFFPVMYMVFTRKYRKRKATMALMQKCSKMD</sequence>
<comment type="pathway">
    <text evidence="2 16">Lipid metabolism; fatty acid biosynthesis.</text>
</comment>
<dbReference type="EC" id="4.2.1.134" evidence="4 16"/>
<dbReference type="VEuPathDB" id="VectorBase:LDEU010584"/>
<evidence type="ECO:0000313" key="18">
    <source>
        <dbReference type="EMBL" id="RWS21456.1"/>
    </source>
</evidence>
<evidence type="ECO:0000256" key="3">
    <source>
        <dbReference type="ARBA" id="ARBA00007811"/>
    </source>
</evidence>
<dbReference type="Gene3D" id="2.60.40.790">
    <property type="match status" value="1"/>
</dbReference>
<dbReference type="Proteomes" id="UP000288716">
    <property type="component" value="Unassembled WGS sequence"/>
</dbReference>
<comment type="caution">
    <text evidence="18">The sequence shown here is derived from an EMBL/GenBank/DDBJ whole genome shotgun (WGS) entry which is preliminary data.</text>
</comment>
<evidence type="ECO:0000256" key="2">
    <source>
        <dbReference type="ARBA" id="ARBA00005194"/>
    </source>
</evidence>
<evidence type="ECO:0000256" key="7">
    <source>
        <dbReference type="ARBA" id="ARBA00022824"/>
    </source>
</evidence>
<feature type="transmembrane region" description="Helical" evidence="16">
    <location>
        <begin position="248"/>
        <end position="265"/>
    </location>
</feature>
<evidence type="ECO:0000256" key="11">
    <source>
        <dbReference type="ARBA" id="ARBA00023098"/>
    </source>
</evidence>
<dbReference type="SUPFAM" id="SSF49764">
    <property type="entry name" value="HSP20-like chaperones"/>
    <property type="match status" value="1"/>
</dbReference>
<keyword evidence="9 16" id="KW-1133">Transmembrane helix</keyword>
<dbReference type="EMBL" id="NCKV01012145">
    <property type="protein sequence ID" value="RWS21456.1"/>
    <property type="molecule type" value="Genomic_DNA"/>
</dbReference>
<feature type="domain" description="CS" evidence="17">
    <location>
        <begin position="1"/>
        <end position="91"/>
    </location>
</feature>
<dbReference type="AlphaFoldDB" id="A0A443S1R2"/>
<dbReference type="InterPro" id="IPR007052">
    <property type="entry name" value="CS_dom"/>
</dbReference>
<evidence type="ECO:0000256" key="16">
    <source>
        <dbReference type="RuleBase" id="RU363109"/>
    </source>
</evidence>
<dbReference type="STRING" id="299467.A0A443S1R2"/>
<accession>A0A443S1R2</accession>
<evidence type="ECO:0000256" key="15">
    <source>
        <dbReference type="ARBA" id="ARBA00025733"/>
    </source>
</evidence>
<reference evidence="18 19" key="1">
    <citation type="journal article" date="2018" name="Gigascience">
        <title>Genomes of trombidid mites reveal novel predicted allergens and laterally-transferred genes associated with secondary metabolism.</title>
        <authorList>
            <person name="Dong X."/>
            <person name="Chaisiri K."/>
            <person name="Xia D."/>
            <person name="Armstrong S.D."/>
            <person name="Fang Y."/>
            <person name="Donnelly M.J."/>
            <person name="Kadowaki T."/>
            <person name="McGarry J.W."/>
            <person name="Darby A.C."/>
            <person name="Makepeace B.L."/>
        </authorList>
    </citation>
    <scope>NUCLEOTIDE SEQUENCE [LARGE SCALE GENOMIC DNA]</scope>
    <source>
        <strain evidence="18">UoL-UT</strain>
    </source>
</reference>
<dbReference type="InterPro" id="IPR008978">
    <property type="entry name" value="HSP20-like_chaperone"/>
</dbReference>
<dbReference type="PANTHER" id="PTHR11035">
    <property type="entry name" value="VERY-LONG-CHAIN (3R)-3-HYDROXYACYL-COA DEHYDRATASE"/>
    <property type="match status" value="1"/>
</dbReference>
<keyword evidence="5 16" id="KW-0444">Lipid biosynthesis</keyword>
<dbReference type="PANTHER" id="PTHR11035:SF35">
    <property type="entry name" value="VERY-LONG-CHAIN (3R)-3-HYDROXYACYL-COA DEHYDRATASE"/>
    <property type="match status" value="1"/>
</dbReference>
<dbReference type="UniPathway" id="UPA00094"/>
<feature type="transmembrane region" description="Helical" evidence="16">
    <location>
        <begin position="326"/>
        <end position="348"/>
    </location>
</feature>
<keyword evidence="6 16" id="KW-0812">Transmembrane</keyword>
<evidence type="ECO:0000256" key="5">
    <source>
        <dbReference type="ARBA" id="ARBA00022516"/>
    </source>
</evidence>
<proteinExistence type="inferred from homology"/>
<dbReference type="GO" id="GO:0042761">
    <property type="term" value="P:very long-chain fatty acid biosynthetic process"/>
    <property type="evidence" value="ECO:0007669"/>
    <property type="project" value="TreeGrafter"/>
</dbReference>
<dbReference type="Pfam" id="PF04387">
    <property type="entry name" value="PTPLA"/>
    <property type="match status" value="1"/>
</dbReference>
<evidence type="ECO:0000256" key="9">
    <source>
        <dbReference type="ARBA" id="ARBA00022989"/>
    </source>
</evidence>
<evidence type="ECO:0000256" key="1">
    <source>
        <dbReference type="ARBA" id="ARBA00004477"/>
    </source>
</evidence>
<evidence type="ECO:0000256" key="4">
    <source>
        <dbReference type="ARBA" id="ARBA00013122"/>
    </source>
</evidence>
<dbReference type="GO" id="GO:0005789">
    <property type="term" value="C:endoplasmic reticulum membrane"/>
    <property type="evidence" value="ECO:0007669"/>
    <property type="project" value="UniProtKB-SubCell"/>
</dbReference>
<dbReference type="OrthoDB" id="2157530at2759"/>
<dbReference type="GO" id="GO:0102158">
    <property type="term" value="F:very-long-chain (3R)-3-hydroxyacyl-CoA dehydratase activity"/>
    <property type="evidence" value="ECO:0007669"/>
    <property type="project" value="UniProtKB-EC"/>
</dbReference>
<keyword evidence="13 16" id="KW-0275">Fatty acid biosynthesis</keyword>
<evidence type="ECO:0000313" key="19">
    <source>
        <dbReference type="Proteomes" id="UP000288716"/>
    </source>
</evidence>
<dbReference type="InterPro" id="IPR007482">
    <property type="entry name" value="Tyr_Pase-like_PTPLA"/>
</dbReference>
<gene>
    <name evidence="18" type="ORF">B4U80_10678</name>
</gene>
<keyword evidence="10" id="KW-0175">Coiled coil</keyword>
<evidence type="ECO:0000256" key="14">
    <source>
        <dbReference type="ARBA" id="ARBA00023239"/>
    </source>
</evidence>
<dbReference type="PROSITE" id="PS51203">
    <property type="entry name" value="CS"/>
    <property type="match status" value="1"/>
</dbReference>
<comment type="similarity">
    <text evidence="3 16">Belongs to the very long-chain fatty acids dehydratase HACD family.</text>
</comment>
<comment type="catalytic activity">
    <reaction evidence="16">
        <text>a very-long-chain (3R)-3-hydroxyacyl-CoA = a very-long-chain (2E)-enoyl-CoA + H2O</text>
        <dbReference type="Rhea" id="RHEA:45812"/>
        <dbReference type="ChEBI" id="CHEBI:15377"/>
        <dbReference type="ChEBI" id="CHEBI:83728"/>
        <dbReference type="ChEBI" id="CHEBI:85440"/>
        <dbReference type="EC" id="4.2.1.134"/>
    </reaction>
</comment>
<dbReference type="GO" id="GO:0030148">
    <property type="term" value="P:sphingolipid biosynthetic process"/>
    <property type="evidence" value="ECO:0007669"/>
    <property type="project" value="TreeGrafter"/>
</dbReference>
<keyword evidence="19" id="KW-1185">Reference proteome</keyword>
<evidence type="ECO:0000256" key="8">
    <source>
        <dbReference type="ARBA" id="ARBA00022832"/>
    </source>
</evidence>
<name>A0A443S1R2_9ACAR</name>
<organism evidence="18 19">
    <name type="scientific">Leptotrombidium deliense</name>
    <dbReference type="NCBI Taxonomy" id="299467"/>
    <lineage>
        <taxon>Eukaryota</taxon>
        <taxon>Metazoa</taxon>
        <taxon>Ecdysozoa</taxon>
        <taxon>Arthropoda</taxon>
        <taxon>Chelicerata</taxon>
        <taxon>Arachnida</taxon>
        <taxon>Acari</taxon>
        <taxon>Acariformes</taxon>
        <taxon>Trombidiformes</taxon>
        <taxon>Prostigmata</taxon>
        <taxon>Anystina</taxon>
        <taxon>Parasitengona</taxon>
        <taxon>Trombiculoidea</taxon>
        <taxon>Trombiculidae</taxon>
        <taxon>Leptotrombidium</taxon>
    </lineage>
</organism>
<comment type="caution">
    <text evidence="16">Lacks conserved residue(s) required for the propagation of feature annotation.</text>
</comment>
<dbReference type="GO" id="GO:0030497">
    <property type="term" value="P:fatty acid elongation"/>
    <property type="evidence" value="ECO:0007669"/>
    <property type="project" value="TreeGrafter"/>
</dbReference>
<evidence type="ECO:0000256" key="12">
    <source>
        <dbReference type="ARBA" id="ARBA00023136"/>
    </source>
</evidence>
<keyword evidence="8 16" id="KW-0276">Fatty acid metabolism</keyword>
<dbReference type="Pfam" id="PF04969">
    <property type="entry name" value="CS"/>
    <property type="match status" value="1"/>
</dbReference>
<evidence type="ECO:0000256" key="13">
    <source>
        <dbReference type="ARBA" id="ARBA00023160"/>
    </source>
</evidence>
<dbReference type="CDD" id="cd06465">
    <property type="entry name" value="p23_hB-ind1_like"/>
    <property type="match status" value="1"/>
</dbReference>
<dbReference type="FunFam" id="2.60.40.790:FF:000013">
    <property type="entry name" value="Very-long-chain (3R)-3-hydroxyacyl-CoA dehydratase"/>
    <property type="match status" value="1"/>
</dbReference>
<evidence type="ECO:0000259" key="17">
    <source>
        <dbReference type="PROSITE" id="PS51203"/>
    </source>
</evidence>
<comment type="subcellular location">
    <subcellularLocation>
        <location evidence="1 16">Endoplasmic reticulum membrane</location>
        <topology evidence="1 16">Multi-pass membrane protein</topology>
    </subcellularLocation>
</comment>
<feature type="transmembrane region" description="Helical" evidence="16">
    <location>
        <begin position="218"/>
        <end position="236"/>
    </location>
</feature>